<gene>
    <name evidence="1" type="ORF">DPMN_163547</name>
</gene>
<name>A0A9D4ESE1_DREPO</name>
<evidence type="ECO:0000313" key="1">
    <source>
        <dbReference type="EMBL" id="KAH3785457.1"/>
    </source>
</evidence>
<protein>
    <submittedName>
        <fullName evidence="1">Uncharacterized protein</fullName>
    </submittedName>
</protein>
<comment type="caution">
    <text evidence="1">The sequence shown here is derived from an EMBL/GenBank/DDBJ whole genome shotgun (WGS) entry which is preliminary data.</text>
</comment>
<organism evidence="1 2">
    <name type="scientific">Dreissena polymorpha</name>
    <name type="common">Zebra mussel</name>
    <name type="synonym">Mytilus polymorpha</name>
    <dbReference type="NCBI Taxonomy" id="45954"/>
    <lineage>
        <taxon>Eukaryota</taxon>
        <taxon>Metazoa</taxon>
        <taxon>Spiralia</taxon>
        <taxon>Lophotrochozoa</taxon>
        <taxon>Mollusca</taxon>
        <taxon>Bivalvia</taxon>
        <taxon>Autobranchia</taxon>
        <taxon>Heteroconchia</taxon>
        <taxon>Euheterodonta</taxon>
        <taxon>Imparidentia</taxon>
        <taxon>Neoheterodontei</taxon>
        <taxon>Myida</taxon>
        <taxon>Dreissenoidea</taxon>
        <taxon>Dreissenidae</taxon>
        <taxon>Dreissena</taxon>
    </lineage>
</organism>
<accession>A0A9D4ESE1</accession>
<reference evidence="1" key="1">
    <citation type="journal article" date="2019" name="bioRxiv">
        <title>The Genome of the Zebra Mussel, Dreissena polymorpha: A Resource for Invasive Species Research.</title>
        <authorList>
            <person name="McCartney M.A."/>
            <person name="Auch B."/>
            <person name="Kono T."/>
            <person name="Mallez S."/>
            <person name="Zhang Y."/>
            <person name="Obille A."/>
            <person name="Becker A."/>
            <person name="Abrahante J.E."/>
            <person name="Garbe J."/>
            <person name="Badalamenti J.P."/>
            <person name="Herman A."/>
            <person name="Mangelson H."/>
            <person name="Liachko I."/>
            <person name="Sullivan S."/>
            <person name="Sone E.D."/>
            <person name="Koren S."/>
            <person name="Silverstein K.A.T."/>
            <person name="Beckman K.B."/>
            <person name="Gohl D.M."/>
        </authorList>
    </citation>
    <scope>NUCLEOTIDE SEQUENCE</scope>
    <source>
        <strain evidence="1">Duluth1</strain>
        <tissue evidence="1">Whole animal</tissue>
    </source>
</reference>
<dbReference type="AlphaFoldDB" id="A0A9D4ESE1"/>
<sequence>MKWRKTSAPAYNKCSDLWRCPHQATIESEVRHSLPHARGLDGTKLLYLQLWLSFPDEIW</sequence>
<evidence type="ECO:0000313" key="2">
    <source>
        <dbReference type="Proteomes" id="UP000828390"/>
    </source>
</evidence>
<keyword evidence="2" id="KW-1185">Reference proteome</keyword>
<dbReference type="EMBL" id="JAIWYP010000008">
    <property type="protein sequence ID" value="KAH3785457.1"/>
    <property type="molecule type" value="Genomic_DNA"/>
</dbReference>
<reference evidence="1" key="2">
    <citation type="submission" date="2020-11" db="EMBL/GenBank/DDBJ databases">
        <authorList>
            <person name="McCartney M.A."/>
            <person name="Auch B."/>
            <person name="Kono T."/>
            <person name="Mallez S."/>
            <person name="Becker A."/>
            <person name="Gohl D.M."/>
            <person name="Silverstein K.A.T."/>
            <person name="Koren S."/>
            <person name="Bechman K.B."/>
            <person name="Herman A."/>
            <person name="Abrahante J.E."/>
            <person name="Garbe J."/>
        </authorList>
    </citation>
    <scope>NUCLEOTIDE SEQUENCE</scope>
    <source>
        <strain evidence="1">Duluth1</strain>
        <tissue evidence="1">Whole animal</tissue>
    </source>
</reference>
<proteinExistence type="predicted"/>
<dbReference type="Proteomes" id="UP000828390">
    <property type="component" value="Unassembled WGS sequence"/>
</dbReference>